<dbReference type="Proteomes" id="UP000640509">
    <property type="component" value="Unassembled WGS sequence"/>
</dbReference>
<protein>
    <recommendedName>
        <fullName evidence="3">Restriction endonuclease</fullName>
    </recommendedName>
</protein>
<proteinExistence type="predicted"/>
<gene>
    <name evidence="1" type="ORF">GCM10011402_17070</name>
</gene>
<reference evidence="2" key="1">
    <citation type="journal article" date="2019" name="Int. J. Syst. Evol. Microbiol.">
        <title>The Global Catalogue of Microorganisms (GCM) 10K type strain sequencing project: providing services to taxonomists for standard genome sequencing and annotation.</title>
        <authorList>
            <consortium name="The Broad Institute Genomics Platform"/>
            <consortium name="The Broad Institute Genome Sequencing Center for Infectious Disease"/>
            <person name="Wu L."/>
            <person name="Ma J."/>
        </authorList>
    </citation>
    <scope>NUCLEOTIDE SEQUENCE [LARGE SCALE GENOMIC DNA]</scope>
    <source>
        <strain evidence="2">CGMCC 1.15419</strain>
    </source>
</reference>
<sequence>MHSPSAGHVYAGLPIPKVSRVQLFSSDEWERFIEEWATSFKQEYPMVRRFAGAGDMGIDVACFTQAVGFAAPWENFQCKRYDNPLRPSDIHVEIGKLIYYTWRKEYSVPRKYYFAASRDVGTTAGKLLLDPGKLKESVRQNWEKQCCAEITSKAKVPLTGELLEYFEKFDFSIFGSMSLLELIARHETTTYHAVRFGGGLPPRPICDPPPNEIATHEARYVRQLLDAYGESAGGDQRRP</sequence>
<evidence type="ECO:0000313" key="2">
    <source>
        <dbReference type="Proteomes" id="UP000640509"/>
    </source>
</evidence>
<accession>A0ABQ1VGW5</accession>
<organism evidence="1 2">
    <name type="scientific">Paracoccus acridae</name>
    <dbReference type="NCBI Taxonomy" id="1795310"/>
    <lineage>
        <taxon>Bacteria</taxon>
        <taxon>Pseudomonadati</taxon>
        <taxon>Pseudomonadota</taxon>
        <taxon>Alphaproteobacteria</taxon>
        <taxon>Rhodobacterales</taxon>
        <taxon>Paracoccaceae</taxon>
        <taxon>Paracoccus</taxon>
    </lineage>
</organism>
<keyword evidence="2" id="KW-1185">Reference proteome</keyword>
<comment type="caution">
    <text evidence="1">The sequence shown here is derived from an EMBL/GenBank/DDBJ whole genome shotgun (WGS) entry which is preliminary data.</text>
</comment>
<name>A0ABQ1VGW5_9RHOB</name>
<dbReference type="EMBL" id="BMIV01000004">
    <property type="protein sequence ID" value="GGF65485.1"/>
    <property type="molecule type" value="Genomic_DNA"/>
</dbReference>
<evidence type="ECO:0000313" key="1">
    <source>
        <dbReference type="EMBL" id="GGF65485.1"/>
    </source>
</evidence>
<evidence type="ECO:0008006" key="3">
    <source>
        <dbReference type="Google" id="ProtNLM"/>
    </source>
</evidence>